<proteinExistence type="predicted"/>
<dbReference type="EMBL" id="AQRA01000004">
    <property type="protein sequence ID" value="EZH73854.1"/>
    <property type="molecule type" value="Genomic_DNA"/>
</dbReference>
<keyword evidence="3" id="KW-1185">Reference proteome</keyword>
<gene>
    <name evidence="2" type="ORF">ATO12_13280</name>
</gene>
<evidence type="ECO:0000256" key="1">
    <source>
        <dbReference type="SAM" id="SignalP"/>
    </source>
</evidence>
<dbReference type="OrthoDB" id="5496093at2"/>
<reference evidence="2 3" key="1">
    <citation type="submission" date="2014-04" db="EMBL/GenBank/DDBJ databases">
        <title>Aquimarina sp. 22II-S11-z7 Genome Sequencing.</title>
        <authorList>
            <person name="Lai Q."/>
        </authorList>
    </citation>
    <scope>NUCLEOTIDE SEQUENCE [LARGE SCALE GENOMIC DNA]</scope>
    <source>
        <strain evidence="2 3">22II-S11-z7</strain>
    </source>
</reference>
<dbReference type="Proteomes" id="UP000023541">
    <property type="component" value="Unassembled WGS sequence"/>
</dbReference>
<dbReference type="PROSITE" id="PS51257">
    <property type="entry name" value="PROKAR_LIPOPROTEIN"/>
    <property type="match status" value="1"/>
</dbReference>
<feature type="signal peptide" evidence="1">
    <location>
        <begin position="1"/>
        <end position="24"/>
    </location>
</feature>
<accession>A0A023BV91</accession>
<dbReference type="RefSeq" id="WP_034241392.1">
    <property type="nucleotide sequence ID" value="NZ_AQRA01000004.1"/>
</dbReference>
<evidence type="ECO:0000313" key="2">
    <source>
        <dbReference type="EMBL" id="EZH73854.1"/>
    </source>
</evidence>
<organism evidence="2 3">
    <name type="scientific">Aquimarina atlantica</name>
    <dbReference type="NCBI Taxonomy" id="1317122"/>
    <lineage>
        <taxon>Bacteria</taxon>
        <taxon>Pseudomonadati</taxon>
        <taxon>Bacteroidota</taxon>
        <taxon>Flavobacteriia</taxon>
        <taxon>Flavobacteriales</taxon>
        <taxon>Flavobacteriaceae</taxon>
        <taxon>Aquimarina</taxon>
    </lineage>
</organism>
<keyword evidence="1" id="KW-0732">Signal</keyword>
<dbReference type="AlphaFoldDB" id="A0A023BV91"/>
<feature type="chain" id="PRO_5001512364" evidence="1">
    <location>
        <begin position="25"/>
        <end position="316"/>
    </location>
</feature>
<protein>
    <submittedName>
        <fullName evidence="2">Septum formation inhibitor Maf</fullName>
    </submittedName>
</protein>
<evidence type="ECO:0000313" key="3">
    <source>
        <dbReference type="Proteomes" id="UP000023541"/>
    </source>
</evidence>
<dbReference type="STRING" id="1317122.ATO12_13280"/>
<comment type="caution">
    <text evidence="2">The sequence shown here is derived from an EMBL/GenBank/DDBJ whole genome shotgun (WGS) entry which is preliminary data.</text>
</comment>
<name>A0A023BV91_9FLAO</name>
<dbReference type="eggNOG" id="COG2017">
    <property type="taxonomic scope" value="Bacteria"/>
</dbReference>
<sequence>MKKSILLFVLLGVLVFIACSNIKADEANKASTTKEVIKEKIPPAKTLSEDFKKYWYAGEAEISSYQLEQARYGEIRKGTAVLIYVTEDFLPKKQVKADRQNTSNIPVLKLNATKKFNTGIYPYSVMQSIFYPVADNRHAIKVSNSMQEWCGHVYAQLNNRKQFEITSHSYFENEADQDFKLDKAILENELWTKIRINPDALPQGDLQIIPSFEYSRLRHKEIKAYSAKASIQKGTTTNTYTVEYPELDRSISITFNASFPYEIEHWTETYKSGFGPNAKKLTTKATKIKSIKSAYWGKNSNKDEVLREELGLVNQK</sequence>